<proteinExistence type="predicted"/>
<sequence length="284" mass="30677">MTAPATTYRRAEAEMEGRDFKLRNFMIASVLLHSLLFLSLLLTFGGIFGGPGPGGGEAVTFQLAAGSANDRYAAPPEPVQKPEPPKPEPVKPPEPKKETVVRKDAKPIPPPEVIPEPTPEASEPAASAGGGIQDGTSSGAGGDAAETILNKKGNSLTAGQIRSQMTGKTFHLEMGRIELEGGSRLINTIIKLNPDGTTNVELIQYFAQTYHRGTSSTRSRRGDGSWWIEGNRWCHRSEEIQYNTPDCYDMTMEGNIVRLYYGPCSAKSSQLCKTGRIAAEGEIR</sequence>
<accession>A7HX67</accession>
<dbReference type="OrthoDB" id="8081243at2"/>
<feature type="compositionally biased region" description="Basic and acidic residues" evidence="1">
    <location>
        <begin position="83"/>
        <end position="106"/>
    </location>
</feature>
<dbReference type="STRING" id="402881.Plav_2893"/>
<dbReference type="Proteomes" id="UP000006377">
    <property type="component" value="Chromosome"/>
</dbReference>
<feature type="compositionally biased region" description="Pro residues" evidence="1">
    <location>
        <begin position="107"/>
        <end position="118"/>
    </location>
</feature>
<dbReference type="eggNOG" id="ENOG5033TT5">
    <property type="taxonomic scope" value="Bacteria"/>
</dbReference>
<keyword evidence="2" id="KW-0812">Transmembrane</keyword>
<evidence type="ECO:0000256" key="1">
    <source>
        <dbReference type="SAM" id="MobiDB-lite"/>
    </source>
</evidence>
<gene>
    <name evidence="3" type="ordered locus">Plav_2893</name>
</gene>
<organism evidence="3 4">
    <name type="scientific">Parvibaculum lavamentivorans (strain DS-1 / DSM 13023 / NCIMB 13966)</name>
    <dbReference type="NCBI Taxonomy" id="402881"/>
    <lineage>
        <taxon>Bacteria</taxon>
        <taxon>Pseudomonadati</taxon>
        <taxon>Pseudomonadota</taxon>
        <taxon>Alphaproteobacteria</taxon>
        <taxon>Hyphomicrobiales</taxon>
        <taxon>Parvibaculaceae</taxon>
        <taxon>Parvibaculum</taxon>
    </lineage>
</organism>
<evidence type="ECO:0000256" key="2">
    <source>
        <dbReference type="SAM" id="Phobius"/>
    </source>
</evidence>
<keyword evidence="4" id="KW-1185">Reference proteome</keyword>
<dbReference type="RefSeq" id="WP_012111816.1">
    <property type="nucleotide sequence ID" value="NC_009719.1"/>
</dbReference>
<feature type="region of interest" description="Disordered" evidence="1">
    <location>
        <begin position="70"/>
        <end position="145"/>
    </location>
</feature>
<evidence type="ECO:0000313" key="4">
    <source>
        <dbReference type="Proteomes" id="UP000006377"/>
    </source>
</evidence>
<reference evidence="3 4" key="1">
    <citation type="journal article" date="2011" name="Stand. Genomic Sci.">
        <title>Complete genome sequence of Parvibaculum lavamentivorans type strain (DS-1(T)).</title>
        <authorList>
            <person name="Schleheck D."/>
            <person name="Weiss M."/>
            <person name="Pitluck S."/>
            <person name="Bruce D."/>
            <person name="Land M.L."/>
            <person name="Han S."/>
            <person name="Saunders E."/>
            <person name="Tapia R."/>
            <person name="Detter C."/>
            <person name="Brettin T."/>
            <person name="Han J."/>
            <person name="Woyke T."/>
            <person name="Goodwin L."/>
            <person name="Pennacchio L."/>
            <person name="Nolan M."/>
            <person name="Cook A.M."/>
            <person name="Kjelleberg S."/>
            <person name="Thomas T."/>
        </authorList>
    </citation>
    <scope>NUCLEOTIDE SEQUENCE [LARGE SCALE GENOMIC DNA]</scope>
    <source>
        <strain evidence="4">DS-1 / DSM 13023 / NCIMB 13966</strain>
    </source>
</reference>
<protein>
    <submittedName>
        <fullName evidence="3">Uncharacterized protein</fullName>
    </submittedName>
</protein>
<keyword evidence="2" id="KW-1133">Transmembrane helix</keyword>
<feature type="compositionally biased region" description="Gly residues" evidence="1">
    <location>
        <begin position="128"/>
        <end position="142"/>
    </location>
</feature>
<evidence type="ECO:0000313" key="3">
    <source>
        <dbReference type="EMBL" id="ABS64500.1"/>
    </source>
</evidence>
<dbReference type="AlphaFoldDB" id="A7HX67"/>
<keyword evidence="2" id="KW-0472">Membrane</keyword>
<dbReference type="EMBL" id="CP000774">
    <property type="protein sequence ID" value="ABS64500.1"/>
    <property type="molecule type" value="Genomic_DNA"/>
</dbReference>
<name>A7HX67_PARL1</name>
<dbReference type="HOGENOM" id="CLU_979520_0_0_5"/>
<dbReference type="KEGG" id="pla:Plav_2893"/>
<feature type="transmembrane region" description="Helical" evidence="2">
    <location>
        <begin position="25"/>
        <end position="48"/>
    </location>
</feature>